<reference evidence="1" key="1">
    <citation type="submission" date="2022-03" db="EMBL/GenBank/DDBJ databases">
        <authorList>
            <person name="Martin C."/>
        </authorList>
    </citation>
    <scope>NUCLEOTIDE SEQUENCE</scope>
</reference>
<dbReference type="EMBL" id="CAIIXF020000011">
    <property type="protein sequence ID" value="CAH1799863.1"/>
    <property type="molecule type" value="Genomic_DNA"/>
</dbReference>
<gene>
    <name evidence="1" type="ORF">OFUS_LOCUS23827</name>
</gene>
<dbReference type="Proteomes" id="UP000749559">
    <property type="component" value="Unassembled WGS sequence"/>
</dbReference>
<dbReference type="AlphaFoldDB" id="A0A8S4Q1E4"/>
<comment type="caution">
    <text evidence="1">The sequence shown here is derived from an EMBL/GenBank/DDBJ whole genome shotgun (WGS) entry which is preliminary data.</text>
</comment>
<protein>
    <submittedName>
        <fullName evidence="1">Uncharacterized protein</fullName>
    </submittedName>
</protein>
<organism evidence="1 2">
    <name type="scientific">Owenia fusiformis</name>
    <name type="common">Polychaete worm</name>
    <dbReference type="NCBI Taxonomy" id="6347"/>
    <lineage>
        <taxon>Eukaryota</taxon>
        <taxon>Metazoa</taxon>
        <taxon>Spiralia</taxon>
        <taxon>Lophotrochozoa</taxon>
        <taxon>Annelida</taxon>
        <taxon>Polychaeta</taxon>
        <taxon>Sedentaria</taxon>
        <taxon>Canalipalpata</taxon>
        <taxon>Sabellida</taxon>
        <taxon>Oweniida</taxon>
        <taxon>Oweniidae</taxon>
        <taxon>Owenia</taxon>
    </lineage>
</organism>
<evidence type="ECO:0000313" key="1">
    <source>
        <dbReference type="EMBL" id="CAH1799863.1"/>
    </source>
</evidence>
<sequence>MANNLRIYGANIILISTSPTFRVIYVSGPIKVSPKILHRIKIKRRELVDDPFIFPCSVIVEDLDNLAIGVNVNDMASVVIRITGIKEMLDRVIKIDKENGTKKGPTPGSVQESVFHLMEKVTGQNFHS</sequence>
<keyword evidence="2" id="KW-1185">Reference proteome</keyword>
<accession>A0A8S4Q1E4</accession>
<name>A0A8S4Q1E4_OWEFU</name>
<evidence type="ECO:0000313" key="2">
    <source>
        <dbReference type="Proteomes" id="UP000749559"/>
    </source>
</evidence>
<proteinExistence type="predicted"/>